<feature type="region of interest" description="Disordered" evidence="1">
    <location>
        <begin position="1"/>
        <end position="39"/>
    </location>
</feature>
<comment type="caution">
    <text evidence="2">The sequence shown here is derived from an EMBL/GenBank/DDBJ whole genome shotgun (WGS) entry which is preliminary data.</text>
</comment>
<reference evidence="2 3" key="1">
    <citation type="submission" date="2019-10" db="EMBL/GenBank/DDBJ databases">
        <authorList>
            <person name="Palmer J.M."/>
        </authorList>
    </citation>
    <scope>NUCLEOTIDE SEQUENCE [LARGE SCALE GENOMIC DNA]</scope>
    <source>
        <strain evidence="2 3">TWF730</strain>
    </source>
</reference>
<name>A0AAV9V345_9PEZI</name>
<evidence type="ECO:0000313" key="3">
    <source>
        <dbReference type="Proteomes" id="UP001373714"/>
    </source>
</evidence>
<keyword evidence="3" id="KW-1185">Reference proteome</keyword>
<evidence type="ECO:0000313" key="2">
    <source>
        <dbReference type="EMBL" id="KAK6354183.1"/>
    </source>
</evidence>
<organism evidence="2 3">
    <name type="scientific">Orbilia blumenaviensis</name>
    <dbReference type="NCBI Taxonomy" id="1796055"/>
    <lineage>
        <taxon>Eukaryota</taxon>
        <taxon>Fungi</taxon>
        <taxon>Dikarya</taxon>
        <taxon>Ascomycota</taxon>
        <taxon>Pezizomycotina</taxon>
        <taxon>Orbiliomycetes</taxon>
        <taxon>Orbiliales</taxon>
        <taxon>Orbiliaceae</taxon>
        <taxon>Orbilia</taxon>
    </lineage>
</organism>
<proteinExistence type="predicted"/>
<sequence>MKVGDGDGRWKRDEVGDVGEKRREEEEEREQKAEGEKSEARGLCVGGICRGAGDPQRNVLFDKRPRIEGSAA</sequence>
<protein>
    <submittedName>
        <fullName evidence="2">Uncharacterized protein</fullName>
    </submittedName>
</protein>
<evidence type="ECO:0000256" key="1">
    <source>
        <dbReference type="SAM" id="MobiDB-lite"/>
    </source>
</evidence>
<gene>
    <name evidence="2" type="ORF">TWF730_008595</name>
</gene>
<accession>A0AAV9V345</accession>
<dbReference type="AlphaFoldDB" id="A0AAV9V345"/>
<dbReference type="Proteomes" id="UP001373714">
    <property type="component" value="Unassembled WGS sequence"/>
</dbReference>
<dbReference type="EMBL" id="JAVHNS010000005">
    <property type="protein sequence ID" value="KAK6354183.1"/>
    <property type="molecule type" value="Genomic_DNA"/>
</dbReference>